<comment type="caution">
    <text evidence="5">The sequence shown here is derived from an EMBL/GenBank/DDBJ whole genome shotgun (WGS) entry which is preliminary data.</text>
</comment>
<dbReference type="InterPro" id="IPR028082">
    <property type="entry name" value="Peripla_BP_I"/>
</dbReference>
<reference evidence="5 6" key="1">
    <citation type="submission" date="2024-05" db="EMBL/GenBank/DDBJ databases">
        <title>Microbispora sp.ZYX-F-249.</title>
        <authorList>
            <person name="Xie H."/>
        </authorList>
    </citation>
    <scope>NUCLEOTIDE SEQUENCE [LARGE SCALE GENOMIC DNA]</scope>
    <source>
        <strain evidence="5 6">ZYX-F-249</strain>
    </source>
</reference>
<evidence type="ECO:0000256" key="1">
    <source>
        <dbReference type="ARBA" id="ARBA00023015"/>
    </source>
</evidence>
<keyword evidence="1" id="KW-0805">Transcription regulation</keyword>
<sequence>MIRETSAATAVGLVLARPPRLLGAEPFFLEFIAGIEERLAEHDQSVLLHVVTTHDAEIAAYRRWAANRSVDAVVLVNRTVDDARPAVLRALGLPTVIAGEPEGDAPAVRTDDAGAVRDAVAHLSRLGHRRIARVSGPDTLIHTRIRTDALVESTRSAGVEPVVVEGDYSEESGAKLTAMLLERPDPPTAIIYDNDLMAVASLGTAGELGYDVPRDLSLIAWDDSSLCRLASPPLTTMSLDVHLFGQLVAESLLELLAGGPVAERRCPTAALVHRGTTAPASTP</sequence>
<evidence type="ECO:0000259" key="4">
    <source>
        <dbReference type="Pfam" id="PF13377"/>
    </source>
</evidence>
<evidence type="ECO:0000313" key="5">
    <source>
        <dbReference type="EMBL" id="MEN3540829.1"/>
    </source>
</evidence>
<keyword evidence="6" id="KW-1185">Reference proteome</keyword>
<dbReference type="EMBL" id="JBDJAW010000061">
    <property type="protein sequence ID" value="MEN3540829.1"/>
    <property type="molecule type" value="Genomic_DNA"/>
</dbReference>
<proteinExistence type="predicted"/>
<feature type="domain" description="Transcriptional regulator LacI/GalR-like sensor" evidence="4">
    <location>
        <begin position="120"/>
        <end position="277"/>
    </location>
</feature>
<dbReference type="RefSeq" id="WP_346230675.1">
    <property type="nucleotide sequence ID" value="NZ_JBDJAW010000061.1"/>
</dbReference>
<dbReference type="PANTHER" id="PTHR30146:SF155">
    <property type="entry name" value="ALANINE RACEMASE"/>
    <property type="match status" value="1"/>
</dbReference>
<dbReference type="CDD" id="cd06267">
    <property type="entry name" value="PBP1_LacI_sugar_binding-like"/>
    <property type="match status" value="1"/>
</dbReference>
<dbReference type="Pfam" id="PF13377">
    <property type="entry name" value="Peripla_BP_3"/>
    <property type="match status" value="1"/>
</dbReference>
<protein>
    <submittedName>
        <fullName evidence="5">Substrate-binding domain-containing protein</fullName>
    </submittedName>
</protein>
<dbReference type="InterPro" id="IPR046335">
    <property type="entry name" value="LacI/GalR-like_sensor"/>
</dbReference>
<dbReference type="PANTHER" id="PTHR30146">
    <property type="entry name" value="LACI-RELATED TRANSCRIPTIONAL REPRESSOR"/>
    <property type="match status" value="1"/>
</dbReference>
<evidence type="ECO:0000256" key="2">
    <source>
        <dbReference type="ARBA" id="ARBA00023125"/>
    </source>
</evidence>
<dbReference type="Gene3D" id="3.40.50.2300">
    <property type="match status" value="2"/>
</dbReference>
<dbReference type="SUPFAM" id="SSF53822">
    <property type="entry name" value="Periplasmic binding protein-like I"/>
    <property type="match status" value="1"/>
</dbReference>
<keyword evidence="3" id="KW-0804">Transcription</keyword>
<keyword evidence="2" id="KW-0238">DNA-binding</keyword>
<dbReference type="Proteomes" id="UP001447516">
    <property type="component" value="Unassembled WGS sequence"/>
</dbReference>
<organism evidence="5 6">
    <name type="scientific">Microbispora maris</name>
    <dbReference type="NCBI Taxonomy" id="3144104"/>
    <lineage>
        <taxon>Bacteria</taxon>
        <taxon>Bacillati</taxon>
        <taxon>Actinomycetota</taxon>
        <taxon>Actinomycetes</taxon>
        <taxon>Streptosporangiales</taxon>
        <taxon>Streptosporangiaceae</taxon>
        <taxon>Microbispora</taxon>
    </lineage>
</organism>
<gene>
    <name evidence="5" type="ORF">AAH991_37350</name>
</gene>
<accession>A0ABV0AZZ2</accession>
<name>A0ABV0AZZ2_9ACTN</name>
<evidence type="ECO:0000313" key="6">
    <source>
        <dbReference type="Proteomes" id="UP001447516"/>
    </source>
</evidence>
<evidence type="ECO:0000256" key="3">
    <source>
        <dbReference type="ARBA" id="ARBA00023163"/>
    </source>
</evidence>